<name>A0A4R6XVG1_9GAMM</name>
<evidence type="ECO:0000313" key="4">
    <source>
        <dbReference type="EMBL" id="TDR20448.1"/>
    </source>
</evidence>
<protein>
    <submittedName>
        <fullName evidence="4">Serine aminopeptidase S33 family</fullName>
    </submittedName>
</protein>
<dbReference type="PANTHER" id="PTHR43798">
    <property type="entry name" value="MONOACYLGLYCEROL LIPASE"/>
    <property type="match status" value="1"/>
</dbReference>
<dbReference type="EMBL" id="SNZB01000003">
    <property type="protein sequence ID" value="TDR20448.1"/>
    <property type="molecule type" value="Genomic_DNA"/>
</dbReference>
<evidence type="ECO:0000313" key="5">
    <source>
        <dbReference type="Proteomes" id="UP000295724"/>
    </source>
</evidence>
<dbReference type="InterPro" id="IPR029058">
    <property type="entry name" value="AB_hydrolase_fold"/>
</dbReference>
<comment type="similarity">
    <text evidence="1">Belongs to the AB hydrolase superfamily.</text>
</comment>
<accession>A0A4R6XVG1</accession>
<dbReference type="GO" id="GO:0004177">
    <property type="term" value="F:aminopeptidase activity"/>
    <property type="evidence" value="ECO:0007669"/>
    <property type="project" value="UniProtKB-KW"/>
</dbReference>
<evidence type="ECO:0000256" key="1">
    <source>
        <dbReference type="ARBA" id="ARBA00008645"/>
    </source>
</evidence>
<dbReference type="InterPro" id="IPR022742">
    <property type="entry name" value="Hydrolase_4"/>
</dbReference>
<organism evidence="4 5">
    <name type="scientific">Marinicella litoralis</name>
    <dbReference type="NCBI Taxonomy" id="644220"/>
    <lineage>
        <taxon>Bacteria</taxon>
        <taxon>Pseudomonadati</taxon>
        <taxon>Pseudomonadota</taxon>
        <taxon>Gammaproteobacteria</taxon>
        <taxon>Lysobacterales</taxon>
        <taxon>Marinicellaceae</taxon>
        <taxon>Marinicella</taxon>
    </lineage>
</organism>
<keyword evidence="2" id="KW-0378">Hydrolase</keyword>
<sequence length="295" mass="33530">MLNKQPKELVFETRYGNIAALQWGTGNKHKTLALHGWLDNAASFWHLAPILAEQGMEITAIDFPGHGLSDHRAPGHNYGFIDYVIDIQAVIDQMEKPITLLCHSMGAAIAVMYAAAYPEQIDRLILIENLGPVPPYIPGKAVSSLREALKLWRNHSLEHKRFYPNVALAIKARQEATPMDAEIIRPLVERGLCQTKKGFHWRTDKRLRLRSFFRMSEEQIQEYLAATQVPTQLIIAEPRTYALQYPMVEDRIKTLNPAQFNKLDGDHHLHMSHARAVANSIATFMARPKPEVDDQ</sequence>
<reference evidence="4 5" key="1">
    <citation type="submission" date="2019-03" db="EMBL/GenBank/DDBJ databases">
        <title>Genomic Encyclopedia of Type Strains, Phase IV (KMG-IV): sequencing the most valuable type-strain genomes for metagenomic binning, comparative biology and taxonomic classification.</title>
        <authorList>
            <person name="Goeker M."/>
        </authorList>
    </citation>
    <scope>NUCLEOTIDE SEQUENCE [LARGE SCALE GENOMIC DNA]</scope>
    <source>
        <strain evidence="4 5">DSM 25488</strain>
    </source>
</reference>
<dbReference type="OrthoDB" id="149912at2"/>
<gene>
    <name evidence="4" type="ORF">C8D91_1420</name>
</gene>
<dbReference type="Proteomes" id="UP000295724">
    <property type="component" value="Unassembled WGS sequence"/>
</dbReference>
<dbReference type="AlphaFoldDB" id="A0A4R6XVG1"/>
<dbReference type="GO" id="GO:0016020">
    <property type="term" value="C:membrane"/>
    <property type="evidence" value="ECO:0007669"/>
    <property type="project" value="TreeGrafter"/>
</dbReference>
<comment type="caution">
    <text evidence="4">The sequence shown here is derived from an EMBL/GenBank/DDBJ whole genome shotgun (WGS) entry which is preliminary data.</text>
</comment>
<dbReference type="InterPro" id="IPR000073">
    <property type="entry name" value="AB_hydrolase_1"/>
</dbReference>
<keyword evidence="4" id="KW-0031">Aminopeptidase</keyword>
<keyword evidence="5" id="KW-1185">Reference proteome</keyword>
<feature type="domain" description="Serine aminopeptidase S33" evidence="3">
    <location>
        <begin position="31"/>
        <end position="161"/>
    </location>
</feature>
<dbReference type="PANTHER" id="PTHR43798:SF14">
    <property type="entry name" value="SERINE HYDROLASE-LIKE PROTEIN DDB_G0286239"/>
    <property type="match status" value="1"/>
</dbReference>
<dbReference type="PRINTS" id="PR00111">
    <property type="entry name" value="ABHYDROLASE"/>
</dbReference>
<keyword evidence="4" id="KW-0645">Protease</keyword>
<dbReference type="Gene3D" id="3.40.50.1820">
    <property type="entry name" value="alpha/beta hydrolase"/>
    <property type="match status" value="1"/>
</dbReference>
<evidence type="ECO:0000256" key="2">
    <source>
        <dbReference type="ARBA" id="ARBA00022801"/>
    </source>
</evidence>
<evidence type="ECO:0000259" key="3">
    <source>
        <dbReference type="Pfam" id="PF12146"/>
    </source>
</evidence>
<proteinExistence type="inferred from homology"/>
<dbReference type="Pfam" id="PF12146">
    <property type="entry name" value="Hydrolase_4"/>
    <property type="match status" value="1"/>
</dbReference>
<dbReference type="SUPFAM" id="SSF53474">
    <property type="entry name" value="alpha/beta-Hydrolases"/>
    <property type="match status" value="1"/>
</dbReference>
<dbReference type="RefSeq" id="WP_099018296.1">
    <property type="nucleotide sequence ID" value="NZ_NIHB01000001.1"/>
</dbReference>
<dbReference type="InterPro" id="IPR050266">
    <property type="entry name" value="AB_hydrolase_sf"/>
</dbReference>